<sequence length="645" mass="69874">MKLKKSPAHYAILLSLVILLISGTAMPSEAKAYTPSNILAYETSFENGGESEWITAATGFTSGEHHSYSKSLAYTRTSAGTYIYPSKILPGQGGERFYATVWIKTSGLSGPGGATLALEALDSAGNWVGGQYLPGVASAGWTQIQLPIYTLPANTAKISISLYLEQGTTGQAWFDDLQVFEVQSAPLFYAYLDYPSYRGKLIAGDHTDIRVKTIPHSWSADFSGYTTKVSLYDSSNALMNSASYTGQQATATLFAGSGLAAGSYKLVVQLIKTSTGQVKGYIEKPIAKTTAAPADYVDKHGRLWRGGSLFFPIGIYTADITAADLADLSGSAFNTILAYGHPDLTKLNLADSYGMKVIYSFKDFYYGSPYAPSFITSEADEAPQIAQHVNWFKSHPALLAWYLNDEAPNDPRLPAHYEAVVANDPDHPAYIVDYNTPNPDQVLRSTDIFGMDRYVVKGLSGDPIAEPGAYQKAAKENLWFRGQWPVVQAQNLANYGQGGTRPPTLQEVRNMAWQYLTEGATGLMFYSLFDLKSDASGVPYATLLNRVKQVASEVESFVPILLSVDATPAATTTGGSWLNWMVKQYGGHTYIFAVNNGKSNRTASFTVPGATSVQAVNESRSLALTGGTFTDSFSSLGIHIYKVER</sequence>
<reference evidence="3" key="1">
    <citation type="journal article" date="2019" name="Int. J. Syst. Evol. Microbiol.">
        <title>The Global Catalogue of Microorganisms (GCM) 10K type strain sequencing project: providing services to taxonomists for standard genome sequencing and annotation.</title>
        <authorList>
            <consortium name="The Broad Institute Genomics Platform"/>
            <consortium name="The Broad Institute Genome Sequencing Center for Infectious Disease"/>
            <person name="Wu L."/>
            <person name="Ma J."/>
        </authorList>
    </citation>
    <scope>NUCLEOTIDE SEQUENCE [LARGE SCALE GENOMIC DNA]</scope>
    <source>
        <strain evidence="3">KCTC 12907</strain>
    </source>
</reference>
<accession>A0ABW2FJ26</accession>
<keyword evidence="1" id="KW-0732">Signal</keyword>
<gene>
    <name evidence="2" type="ORF">ACFQMJ_23565</name>
</gene>
<dbReference type="SUPFAM" id="SSF51445">
    <property type="entry name" value="(Trans)glycosidases"/>
    <property type="match status" value="1"/>
</dbReference>
<dbReference type="Gene3D" id="2.60.120.260">
    <property type="entry name" value="Galactose-binding domain-like"/>
    <property type="match status" value="1"/>
</dbReference>
<comment type="caution">
    <text evidence="2">The sequence shown here is derived from an EMBL/GenBank/DDBJ whole genome shotgun (WGS) entry which is preliminary data.</text>
</comment>
<name>A0ABW2FJ26_9BACL</name>
<feature type="signal peptide" evidence="1">
    <location>
        <begin position="1"/>
        <end position="27"/>
    </location>
</feature>
<dbReference type="Proteomes" id="UP001596378">
    <property type="component" value="Unassembled WGS sequence"/>
</dbReference>
<evidence type="ECO:0000313" key="3">
    <source>
        <dbReference type="Proteomes" id="UP001596378"/>
    </source>
</evidence>
<dbReference type="EMBL" id="JBHTAI010000017">
    <property type="protein sequence ID" value="MFC7151527.1"/>
    <property type="molecule type" value="Genomic_DNA"/>
</dbReference>
<evidence type="ECO:0000313" key="2">
    <source>
        <dbReference type="EMBL" id="MFC7151527.1"/>
    </source>
</evidence>
<protein>
    <submittedName>
        <fullName evidence="2">Uncharacterized protein</fullName>
    </submittedName>
</protein>
<feature type="chain" id="PRO_5045142767" evidence="1">
    <location>
        <begin position="28"/>
        <end position="645"/>
    </location>
</feature>
<dbReference type="RefSeq" id="WP_378050856.1">
    <property type="nucleotide sequence ID" value="NZ_JBHMDN010000029.1"/>
</dbReference>
<dbReference type="Gene3D" id="3.20.20.80">
    <property type="entry name" value="Glycosidases"/>
    <property type="match status" value="1"/>
</dbReference>
<keyword evidence="3" id="KW-1185">Reference proteome</keyword>
<evidence type="ECO:0000256" key="1">
    <source>
        <dbReference type="SAM" id="SignalP"/>
    </source>
</evidence>
<organism evidence="2 3">
    <name type="scientific">Cohnella cellulosilytica</name>
    <dbReference type="NCBI Taxonomy" id="986710"/>
    <lineage>
        <taxon>Bacteria</taxon>
        <taxon>Bacillati</taxon>
        <taxon>Bacillota</taxon>
        <taxon>Bacilli</taxon>
        <taxon>Bacillales</taxon>
        <taxon>Paenibacillaceae</taxon>
        <taxon>Cohnella</taxon>
    </lineage>
</organism>
<proteinExistence type="predicted"/>
<dbReference type="InterPro" id="IPR017853">
    <property type="entry name" value="GH"/>
</dbReference>